<comment type="caution">
    <text evidence="3">The sequence shown here is derived from an EMBL/GenBank/DDBJ whole genome shotgun (WGS) entry which is preliminary data.</text>
</comment>
<evidence type="ECO:0000313" key="3">
    <source>
        <dbReference type="EMBL" id="KAA2373253.1"/>
    </source>
</evidence>
<dbReference type="SUPFAM" id="SSF52058">
    <property type="entry name" value="L domain-like"/>
    <property type="match status" value="1"/>
</dbReference>
<feature type="domain" description="EF-hand" evidence="2">
    <location>
        <begin position="51"/>
        <end position="86"/>
    </location>
</feature>
<dbReference type="PANTHER" id="PTHR45661:SF3">
    <property type="entry name" value="IG-LIKE DOMAIN-CONTAINING PROTEIN"/>
    <property type="match status" value="1"/>
</dbReference>
<proteinExistence type="predicted"/>
<dbReference type="PANTHER" id="PTHR45661">
    <property type="entry name" value="SURFACE ANTIGEN"/>
    <property type="match status" value="1"/>
</dbReference>
<evidence type="ECO:0000313" key="4">
    <source>
        <dbReference type="Proteomes" id="UP000322658"/>
    </source>
</evidence>
<reference evidence="3 4" key="1">
    <citation type="journal article" date="2019" name="Nat. Med.">
        <title>A library of human gut bacterial isolates paired with longitudinal multiomics data enables mechanistic microbiome research.</title>
        <authorList>
            <person name="Poyet M."/>
            <person name="Groussin M."/>
            <person name="Gibbons S.M."/>
            <person name="Avila-Pacheco J."/>
            <person name="Jiang X."/>
            <person name="Kearney S.M."/>
            <person name="Perrotta A.R."/>
            <person name="Berdy B."/>
            <person name="Zhao S."/>
            <person name="Lieberman T.D."/>
            <person name="Swanson P.K."/>
            <person name="Smith M."/>
            <person name="Roesemann S."/>
            <person name="Alexander J.E."/>
            <person name="Rich S.A."/>
            <person name="Livny J."/>
            <person name="Vlamakis H."/>
            <person name="Clish C."/>
            <person name="Bullock K."/>
            <person name="Deik A."/>
            <person name="Scott J."/>
            <person name="Pierce K.A."/>
            <person name="Xavier R.J."/>
            <person name="Alm E.J."/>
        </authorList>
    </citation>
    <scope>NUCLEOTIDE SEQUENCE [LARGE SCALE GENOMIC DNA]</scope>
    <source>
        <strain evidence="3 4">BIOML-A1</strain>
    </source>
</reference>
<name>A0A5B3GHR6_9BACT</name>
<evidence type="ECO:0000256" key="1">
    <source>
        <dbReference type="SAM" id="MobiDB-lite"/>
    </source>
</evidence>
<protein>
    <submittedName>
        <fullName evidence="3">Leucine-rich repeat domain-containing protein</fullName>
    </submittedName>
</protein>
<dbReference type="Proteomes" id="UP000322658">
    <property type="component" value="Unassembled WGS sequence"/>
</dbReference>
<dbReference type="InterPro" id="IPR032675">
    <property type="entry name" value="LRR_dom_sf"/>
</dbReference>
<sequence length="180" mass="20045">MKTLTILFVAAIMMGVGCSKSEDSENNPDKPDKPSPLPDLPDPNDVCSCMDDIIFMQYCYDNFDVNKDGKVSKIEASAVAKIDLARQEIKTLTGIGYFSNLEILNCKECHELTTVDLSNNLKVRIGDEMFYTCSKLSKIVLPNNILEIGESAFYGCSSLKNIDIPDKVTEIGYSAFYLWI</sequence>
<dbReference type="Pfam" id="PF13306">
    <property type="entry name" value="LRR_5"/>
    <property type="match status" value="1"/>
</dbReference>
<accession>A0A5B3GHR6</accession>
<dbReference type="GO" id="GO:0005509">
    <property type="term" value="F:calcium ion binding"/>
    <property type="evidence" value="ECO:0007669"/>
    <property type="project" value="InterPro"/>
</dbReference>
<dbReference type="PROSITE" id="PS51257">
    <property type="entry name" value="PROKAR_LIPOPROTEIN"/>
    <property type="match status" value="1"/>
</dbReference>
<dbReference type="PROSITE" id="PS50222">
    <property type="entry name" value="EF_HAND_2"/>
    <property type="match status" value="1"/>
</dbReference>
<feature type="compositionally biased region" description="Basic and acidic residues" evidence="1">
    <location>
        <begin position="20"/>
        <end position="33"/>
    </location>
</feature>
<evidence type="ECO:0000259" key="2">
    <source>
        <dbReference type="PROSITE" id="PS50222"/>
    </source>
</evidence>
<dbReference type="AlphaFoldDB" id="A0A5B3GHR6"/>
<organism evidence="3 4">
    <name type="scientific">Alistipes shahii</name>
    <dbReference type="NCBI Taxonomy" id="328814"/>
    <lineage>
        <taxon>Bacteria</taxon>
        <taxon>Pseudomonadati</taxon>
        <taxon>Bacteroidota</taxon>
        <taxon>Bacteroidia</taxon>
        <taxon>Bacteroidales</taxon>
        <taxon>Rikenellaceae</taxon>
        <taxon>Alistipes</taxon>
    </lineage>
</organism>
<dbReference type="InterPro" id="IPR053139">
    <property type="entry name" value="Surface_bspA-like"/>
</dbReference>
<dbReference type="Gene3D" id="3.80.10.10">
    <property type="entry name" value="Ribonuclease Inhibitor"/>
    <property type="match status" value="1"/>
</dbReference>
<dbReference type="RefSeq" id="WP_149886144.1">
    <property type="nucleotide sequence ID" value="NZ_DAWDYF010000004.1"/>
</dbReference>
<feature type="region of interest" description="Disordered" evidence="1">
    <location>
        <begin position="19"/>
        <end position="41"/>
    </location>
</feature>
<gene>
    <name evidence="3" type="ORF">F2Y07_12775</name>
</gene>
<dbReference type="InterPro" id="IPR002048">
    <property type="entry name" value="EF_hand_dom"/>
</dbReference>
<dbReference type="InterPro" id="IPR026906">
    <property type="entry name" value="LRR_5"/>
</dbReference>
<dbReference type="EMBL" id="VVXJ01000036">
    <property type="protein sequence ID" value="KAA2373253.1"/>
    <property type="molecule type" value="Genomic_DNA"/>
</dbReference>